<comment type="function">
    <text evidence="9">Involved in the cellular defense against the biological effects of O6-methylguanine (O6-MeG) and O4-methylthymine (O4-MeT) in DNA. Repairs the methylated nucleobase in DNA by stoichiometrically transferring the methyl group to a cysteine residue in the enzyme. This is a suicide reaction: the enzyme is irreversibly inactivated.</text>
</comment>
<dbReference type="GO" id="GO:0032259">
    <property type="term" value="P:methylation"/>
    <property type="evidence" value="ECO:0007669"/>
    <property type="project" value="UniProtKB-KW"/>
</dbReference>
<dbReference type="PANTHER" id="PTHR10815">
    <property type="entry name" value="METHYLATED-DNA--PROTEIN-CYSTEINE METHYLTRANSFERASE"/>
    <property type="match status" value="1"/>
</dbReference>
<evidence type="ECO:0000313" key="12">
    <source>
        <dbReference type="EMBL" id="SDG26205.1"/>
    </source>
</evidence>
<evidence type="ECO:0000256" key="6">
    <source>
        <dbReference type="ARBA" id="ARBA00022763"/>
    </source>
</evidence>
<dbReference type="InterPro" id="IPR014048">
    <property type="entry name" value="MethylDNA_cys_MeTrfase_DNA-bd"/>
</dbReference>
<evidence type="ECO:0000256" key="5">
    <source>
        <dbReference type="ARBA" id="ARBA00022679"/>
    </source>
</evidence>
<dbReference type="FunFam" id="1.10.10.10:FF:000214">
    <property type="entry name" value="Methylated-DNA--protein-cysteine methyltransferase"/>
    <property type="match status" value="1"/>
</dbReference>
<dbReference type="SUPFAM" id="SSF53155">
    <property type="entry name" value="Methylated DNA-protein cysteine methyltransferase domain"/>
    <property type="match status" value="1"/>
</dbReference>
<dbReference type="InterPro" id="IPR036631">
    <property type="entry name" value="MGMT_N_sf"/>
</dbReference>
<protein>
    <recommendedName>
        <fullName evidence="9">Methylated-DNA--protein-cysteine methyltransferase</fullName>
        <ecNumber evidence="9">2.1.1.63</ecNumber>
    </recommendedName>
    <alternativeName>
        <fullName evidence="9">6-O-methylguanine-DNA methyltransferase</fullName>
        <shortName evidence="9">MGMT</shortName>
    </alternativeName>
    <alternativeName>
        <fullName evidence="9">O-6-methylguanine-DNA-alkyltransferase</fullName>
    </alternativeName>
</protein>
<keyword evidence="5 9" id="KW-0808">Transferase</keyword>
<dbReference type="AlphaFoldDB" id="A0A1G7ST14"/>
<dbReference type="GO" id="GO:0005737">
    <property type="term" value="C:cytoplasm"/>
    <property type="evidence" value="ECO:0007669"/>
    <property type="project" value="UniProtKB-SubCell"/>
</dbReference>
<dbReference type="EMBL" id="FNBN01000003">
    <property type="protein sequence ID" value="SDG26205.1"/>
    <property type="molecule type" value="Genomic_DNA"/>
</dbReference>
<keyword evidence="4 9" id="KW-0489">Methyltransferase</keyword>
<dbReference type="Pfam" id="PF01035">
    <property type="entry name" value="DNA_binding_1"/>
    <property type="match status" value="1"/>
</dbReference>
<proteinExistence type="inferred from homology"/>
<evidence type="ECO:0000259" key="11">
    <source>
        <dbReference type="Pfam" id="PF02870"/>
    </source>
</evidence>
<evidence type="ECO:0000259" key="10">
    <source>
        <dbReference type="Pfam" id="PF01035"/>
    </source>
</evidence>
<dbReference type="InterPro" id="IPR008332">
    <property type="entry name" value="MethylG_MeTrfase_N"/>
</dbReference>
<evidence type="ECO:0000256" key="3">
    <source>
        <dbReference type="ARBA" id="ARBA00022490"/>
    </source>
</evidence>
<dbReference type="InterPro" id="IPR036217">
    <property type="entry name" value="MethylDNA_cys_MeTrfase_DNAb"/>
</dbReference>
<feature type="domain" description="Methylguanine DNA methyltransferase ribonuclease-like" evidence="11">
    <location>
        <begin position="23"/>
        <end position="84"/>
    </location>
</feature>
<name>A0A1G7ST14_CHIFI</name>
<dbReference type="Pfam" id="PF02870">
    <property type="entry name" value="Methyltransf_1N"/>
    <property type="match status" value="1"/>
</dbReference>
<dbReference type="CDD" id="cd06445">
    <property type="entry name" value="ATase"/>
    <property type="match status" value="1"/>
</dbReference>
<organism evidence="12 13">
    <name type="scientific">Chitinophaga filiformis</name>
    <name type="common">Myxococcus filiformis</name>
    <name type="synonym">Flexibacter filiformis</name>
    <dbReference type="NCBI Taxonomy" id="104663"/>
    <lineage>
        <taxon>Bacteria</taxon>
        <taxon>Pseudomonadati</taxon>
        <taxon>Bacteroidota</taxon>
        <taxon>Chitinophagia</taxon>
        <taxon>Chitinophagales</taxon>
        <taxon>Chitinophagaceae</taxon>
        <taxon>Chitinophaga</taxon>
    </lineage>
</organism>
<evidence type="ECO:0000256" key="7">
    <source>
        <dbReference type="ARBA" id="ARBA00023204"/>
    </source>
</evidence>
<dbReference type="PANTHER" id="PTHR10815:SF13">
    <property type="entry name" value="METHYLATED-DNA--PROTEIN-CYSTEINE METHYLTRANSFERASE"/>
    <property type="match status" value="1"/>
</dbReference>
<keyword evidence="7 9" id="KW-0234">DNA repair</keyword>
<comment type="miscellaneous">
    <text evidence="9">This enzyme catalyzes only one turnover and therefore is not strictly catalytic. According to one definition, an enzyme is a biocatalyst that acts repeatedly and over many reaction cycles.</text>
</comment>
<comment type="subcellular location">
    <subcellularLocation>
        <location evidence="9">Cytoplasm</location>
    </subcellularLocation>
</comment>
<feature type="active site" description="Nucleophile; methyl group acceptor" evidence="9">
    <location>
        <position position="140"/>
    </location>
</feature>
<keyword evidence="3 9" id="KW-0963">Cytoplasm</keyword>
<comment type="similarity">
    <text evidence="2 9">Belongs to the MGMT family.</text>
</comment>
<dbReference type="SUPFAM" id="SSF46767">
    <property type="entry name" value="Methylated DNA-protein cysteine methyltransferase, C-terminal domain"/>
    <property type="match status" value="1"/>
</dbReference>
<dbReference type="NCBIfam" id="TIGR00589">
    <property type="entry name" value="ogt"/>
    <property type="match status" value="1"/>
</dbReference>
<evidence type="ECO:0000256" key="9">
    <source>
        <dbReference type="HAMAP-Rule" id="MF_00772"/>
    </source>
</evidence>
<dbReference type="GO" id="GO:0003908">
    <property type="term" value="F:methylated-DNA-[protein]-cysteine S-methyltransferase activity"/>
    <property type="evidence" value="ECO:0007669"/>
    <property type="project" value="UniProtKB-UniRule"/>
</dbReference>
<dbReference type="PROSITE" id="PS00374">
    <property type="entry name" value="MGMT"/>
    <property type="match status" value="1"/>
</dbReference>
<comment type="catalytic activity">
    <reaction evidence="1 9">
        <text>a 4-O-methyl-thymidine in DNA + L-cysteinyl-[protein] = a thymidine in DNA + S-methyl-L-cysteinyl-[protein]</text>
        <dbReference type="Rhea" id="RHEA:53428"/>
        <dbReference type="Rhea" id="RHEA-COMP:10131"/>
        <dbReference type="Rhea" id="RHEA-COMP:10132"/>
        <dbReference type="Rhea" id="RHEA-COMP:13555"/>
        <dbReference type="Rhea" id="RHEA-COMP:13556"/>
        <dbReference type="ChEBI" id="CHEBI:29950"/>
        <dbReference type="ChEBI" id="CHEBI:82612"/>
        <dbReference type="ChEBI" id="CHEBI:137386"/>
        <dbReference type="ChEBI" id="CHEBI:137387"/>
        <dbReference type="EC" id="2.1.1.63"/>
    </reaction>
</comment>
<dbReference type="Gene3D" id="3.30.160.70">
    <property type="entry name" value="Methylated DNA-protein cysteine methyltransferase domain"/>
    <property type="match status" value="1"/>
</dbReference>
<dbReference type="EC" id="2.1.1.63" evidence="9"/>
<sequence length="178" mass="19686">MITSHIPPIMPSDVGPEKPSHIHTIITPVGPLTIIGDAHAINTLTFKEGISITHDSLPDTLLQCIEELEAYFAGSLQQFTFPIAQPGTEFQQTVWQQLTIIPYGQTISYMQLAKRINNPKSIRAVGTTNGKNRIAIVVPCHRVIGSDGSLTGYAGGIWRKKWLIEHEIKQKFGSLELF</sequence>
<evidence type="ECO:0000313" key="13">
    <source>
        <dbReference type="Proteomes" id="UP000199045"/>
    </source>
</evidence>
<dbReference type="Proteomes" id="UP000199045">
    <property type="component" value="Unassembled WGS sequence"/>
</dbReference>
<evidence type="ECO:0000256" key="1">
    <source>
        <dbReference type="ARBA" id="ARBA00001286"/>
    </source>
</evidence>
<evidence type="ECO:0000256" key="2">
    <source>
        <dbReference type="ARBA" id="ARBA00008711"/>
    </source>
</evidence>
<dbReference type="GO" id="GO:0006307">
    <property type="term" value="P:DNA alkylation repair"/>
    <property type="evidence" value="ECO:0007669"/>
    <property type="project" value="UniProtKB-UniRule"/>
</dbReference>
<dbReference type="InterPro" id="IPR023546">
    <property type="entry name" value="MGMT"/>
</dbReference>
<keyword evidence="6 9" id="KW-0227">DNA damage</keyword>
<evidence type="ECO:0000256" key="4">
    <source>
        <dbReference type="ARBA" id="ARBA00022603"/>
    </source>
</evidence>
<dbReference type="HAMAP" id="MF_00772">
    <property type="entry name" value="OGT"/>
    <property type="match status" value="1"/>
</dbReference>
<dbReference type="Gene3D" id="1.10.10.10">
    <property type="entry name" value="Winged helix-like DNA-binding domain superfamily/Winged helix DNA-binding domain"/>
    <property type="match status" value="1"/>
</dbReference>
<reference evidence="12 13" key="1">
    <citation type="submission" date="2016-10" db="EMBL/GenBank/DDBJ databases">
        <authorList>
            <person name="de Groot N.N."/>
        </authorList>
    </citation>
    <scope>NUCLEOTIDE SEQUENCE [LARGE SCALE GENOMIC DNA]</scope>
    <source>
        <strain evidence="12 13">DSM 527</strain>
    </source>
</reference>
<dbReference type="RefSeq" id="WP_245705452.1">
    <property type="nucleotide sequence ID" value="NZ_FNBN01000003.1"/>
</dbReference>
<accession>A0A1G7ST14</accession>
<dbReference type="STRING" id="104663.SAMN04488121_1031003"/>
<gene>
    <name evidence="12" type="ORF">SAMN04488121_1031003</name>
</gene>
<evidence type="ECO:0000256" key="8">
    <source>
        <dbReference type="ARBA" id="ARBA00049348"/>
    </source>
</evidence>
<dbReference type="InterPro" id="IPR001497">
    <property type="entry name" value="MethylDNA_cys_MeTrfase_AS"/>
</dbReference>
<feature type="domain" description="Methylated-DNA-[protein]-cysteine S-methyltransferase DNA binding" evidence="10">
    <location>
        <begin position="89"/>
        <end position="167"/>
    </location>
</feature>
<dbReference type="InterPro" id="IPR036388">
    <property type="entry name" value="WH-like_DNA-bd_sf"/>
</dbReference>
<comment type="catalytic activity">
    <reaction evidence="8 9">
        <text>a 6-O-methyl-2'-deoxyguanosine in DNA + L-cysteinyl-[protein] = S-methyl-L-cysteinyl-[protein] + a 2'-deoxyguanosine in DNA</text>
        <dbReference type="Rhea" id="RHEA:24000"/>
        <dbReference type="Rhea" id="RHEA-COMP:10131"/>
        <dbReference type="Rhea" id="RHEA-COMP:10132"/>
        <dbReference type="Rhea" id="RHEA-COMP:11367"/>
        <dbReference type="Rhea" id="RHEA-COMP:11368"/>
        <dbReference type="ChEBI" id="CHEBI:29950"/>
        <dbReference type="ChEBI" id="CHEBI:82612"/>
        <dbReference type="ChEBI" id="CHEBI:85445"/>
        <dbReference type="ChEBI" id="CHEBI:85448"/>
        <dbReference type="EC" id="2.1.1.63"/>
    </reaction>
</comment>